<gene>
    <name evidence="2" type="ORF">FRUB_04037</name>
</gene>
<reference evidence="3" key="1">
    <citation type="submission" date="2017-06" db="EMBL/GenBank/DDBJ databases">
        <title>Genome analysis of Fimbriiglobus ruber SP5, the first member of the order Planctomycetales with confirmed chitinolytic capability.</title>
        <authorList>
            <person name="Ravin N.V."/>
            <person name="Rakitin A.L."/>
            <person name="Ivanova A.A."/>
            <person name="Beletsky A.V."/>
            <person name="Kulichevskaya I.S."/>
            <person name="Mardanov A.V."/>
            <person name="Dedysh S.N."/>
        </authorList>
    </citation>
    <scope>NUCLEOTIDE SEQUENCE [LARGE SCALE GENOMIC DNA]</scope>
    <source>
        <strain evidence="3">SP5</strain>
    </source>
</reference>
<organism evidence="2 3">
    <name type="scientific">Fimbriiglobus ruber</name>
    <dbReference type="NCBI Taxonomy" id="1908690"/>
    <lineage>
        <taxon>Bacteria</taxon>
        <taxon>Pseudomonadati</taxon>
        <taxon>Planctomycetota</taxon>
        <taxon>Planctomycetia</taxon>
        <taxon>Gemmatales</taxon>
        <taxon>Gemmataceae</taxon>
        <taxon>Fimbriiglobus</taxon>
    </lineage>
</organism>
<accession>A0A225DXK4</accession>
<dbReference type="EMBL" id="NIDE01000005">
    <property type="protein sequence ID" value="OWK41959.1"/>
    <property type="molecule type" value="Genomic_DNA"/>
</dbReference>
<evidence type="ECO:0000313" key="2">
    <source>
        <dbReference type="EMBL" id="OWK41959.1"/>
    </source>
</evidence>
<keyword evidence="3" id="KW-1185">Reference proteome</keyword>
<dbReference type="Proteomes" id="UP000214646">
    <property type="component" value="Unassembled WGS sequence"/>
</dbReference>
<evidence type="ECO:0000313" key="3">
    <source>
        <dbReference type="Proteomes" id="UP000214646"/>
    </source>
</evidence>
<proteinExistence type="predicted"/>
<name>A0A225DXK4_9BACT</name>
<evidence type="ECO:0000256" key="1">
    <source>
        <dbReference type="SAM" id="MobiDB-lite"/>
    </source>
</evidence>
<feature type="compositionally biased region" description="Low complexity" evidence="1">
    <location>
        <begin position="73"/>
        <end position="93"/>
    </location>
</feature>
<feature type="region of interest" description="Disordered" evidence="1">
    <location>
        <begin position="1"/>
        <end position="93"/>
    </location>
</feature>
<protein>
    <submittedName>
        <fullName evidence="2">Uncharacterized protein</fullName>
    </submittedName>
</protein>
<comment type="caution">
    <text evidence="2">The sequence shown here is derived from an EMBL/GenBank/DDBJ whole genome shotgun (WGS) entry which is preliminary data.</text>
</comment>
<dbReference type="AlphaFoldDB" id="A0A225DXK4"/>
<sequence length="93" mass="9009">MSHGCYPGVTRGARAGPGSRRGEQIRLPTPALTGSGSEGVISARPSGAGTPGDTQVCIAGPARNGIAGSGASNADGRPAGANAPAGRPCESRR</sequence>